<gene>
    <name evidence="3" type="ORF">AMON00008_LOCUS9217</name>
</gene>
<feature type="domain" description="J" evidence="2">
    <location>
        <begin position="369"/>
        <end position="430"/>
    </location>
</feature>
<evidence type="ECO:0000256" key="1">
    <source>
        <dbReference type="SAM" id="MobiDB-lite"/>
    </source>
</evidence>
<evidence type="ECO:0000259" key="2">
    <source>
        <dbReference type="PROSITE" id="PS50076"/>
    </source>
</evidence>
<dbReference type="CDD" id="cd06257">
    <property type="entry name" value="DnaJ"/>
    <property type="match status" value="1"/>
</dbReference>
<dbReference type="EMBL" id="HBNR01014238">
    <property type="protein sequence ID" value="CAE4569598.1"/>
    <property type="molecule type" value="Transcribed_RNA"/>
</dbReference>
<sequence length="627" mass="64805">MTGASNPSTTLAGRVSAAPTRTWPLQAAGPGTRTTCAETTSSSMGRMRLVPTAFGRTAVPAGPPPPAQRTVAGAAQNSARGAAPAAARPAPVAFPASASRGAAIAAPAPAAFPALAAALPLAGRAAGQAIPARAAVVHRPVPSASVTGTGSPRLVPDSPVLGRRLSGGPGGLIQERPSRVEGGQLGLGARVEALFEGQWYAGVLAGLPEQDEEGLGRWAVRCDVDPEGIYAYVTDVRPAVGASAAVGAAAGPGAHNAGGATARGAPSARAAGAEEASAADVVVTKAFLADGNELFMVCDAHGNELGTFNSKLHLDFELSAGPEMLQRWLQGLTTPLLPGLLMLLVEATEQRGKQLREARERRDALHSPEDYFFFGLSPDCSDHDLERAYRRLCARLHPDKGGDEASFAAMRQRYERLKSLRARGGSPGAGAAAGGGGSAPEGGSAEGEGGSGGSITWDPSDRASMLQAHEDLRLQLIWIAEQTSKVERDIEELSRRQHMRYCLADGPAGAEAVGSAASPSAAEPVPAVGPISPPSGSAASYAAADGTNARHDIGRCMICLESIPADPRLVVNLCCAEPQCQCLLHLRCFLDPQQDMNDQLRRCMICKRPSDPELVRKAVQAREWSSA</sequence>
<feature type="compositionally biased region" description="Gly residues" evidence="1">
    <location>
        <begin position="425"/>
        <end position="453"/>
    </location>
</feature>
<reference evidence="3" key="1">
    <citation type="submission" date="2021-01" db="EMBL/GenBank/DDBJ databases">
        <authorList>
            <person name="Corre E."/>
            <person name="Pelletier E."/>
            <person name="Niang G."/>
            <person name="Scheremetjew M."/>
            <person name="Finn R."/>
            <person name="Kale V."/>
            <person name="Holt S."/>
            <person name="Cochrane G."/>
            <person name="Meng A."/>
            <person name="Brown T."/>
            <person name="Cohen L."/>
        </authorList>
    </citation>
    <scope>NUCLEOTIDE SEQUENCE</scope>
    <source>
        <strain evidence="3">CCMP3105</strain>
    </source>
</reference>
<dbReference type="InterPro" id="IPR001623">
    <property type="entry name" value="DnaJ_domain"/>
</dbReference>
<feature type="compositionally biased region" description="Polar residues" evidence="1">
    <location>
        <begin position="32"/>
        <end position="42"/>
    </location>
</feature>
<accession>A0A7S4Q1Q4</accession>
<feature type="region of interest" description="Disordered" evidence="1">
    <location>
        <begin position="422"/>
        <end position="460"/>
    </location>
</feature>
<organism evidence="3">
    <name type="scientific">Alexandrium monilatum</name>
    <dbReference type="NCBI Taxonomy" id="311494"/>
    <lineage>
        <taxon>Eukaryota</taxon>
        <taxon>Sar</taxon>
        <taxon>Alveolata</taxon>
        <taxon>Dinophyceae</taxon>
        <taxon>Gonyaulacales</taxon>
        <taxon>Pyrocystaceae</taxon>
        <taxon>Alexandrium</taxon>
    </lineage>
</organism>
<feature type="region of interest" description="Disordered" evidence="1">
    <location>
        <begin position="1"/>
        <end position="42"/>
    </location>
</feature>
<proteinExistence type="predicted"/>
<feature type="compositionally biased region" description="Polar residues" evidence="1">
    <location>
        <begin position="1"/>
        <end position="11"/>
    </location>
</feature>
<protein>
    <recommendedName>
        <fullName evidence="2">J domain-containing protein</fullName>
    </recommendedName>
</protein>
<dbReference type="SMART" id="SM00271">
    <property type="entry name" value="DnaJ"/>
    <property type="match status" value="1"/>
</dbReference>
<dbReference type="SUPFAM" id="SSF46565">
    <property type="entry name" value="Chaperone J-domain"/>
    <property type="match status" value="1"/>
</dbReference>
<evidence type="ECO:0000313" key="3">
    <source>
        <dbReference type="EMBL" id="CAE4569598.1"/>
    </source>
</evidence>
<dbReference type="Gene3D" id="1.10.287.110">
    <property type="entry name" value="DnaJ domain"/>
    <property type="match status" value="1"/>
</dbReference>
<name>A0A7S4Q1Q4_9DINO</name>
<dbReference type="PROSITE" id="PS50076">
    <property type="entry name" value="DNAJ_2"/>
    <property type="match status" value="1"/>
</dbReference>
<dbReference type="InterPro" id="IPR036869">
    <property type="entry name" value="J_dom_sf"/>
</dbReference>
<dbReference type="AlphaFoldDB" id="A0A7S4Q1Q4"/>